<proteinExistence type="predicted"/>
<keyword evidence="1" id="KW-0472">Membrane</keyword>
<reference evidence="3" key="1">
    <citation type="journal article" date="2011" name="J. Bacteriol.">
        <title>Genome sequences of eight morphologically diverse alphaproteobacteria.</title>
        <authorList>
            <consortium name="US DOE Joint Genome Institute"/>
            <person name="Brown P.J."/>
            <person name="Kysela D.T."/>
            <person name="Buechlein A."/>
            <person name="Hemmerich C."/>
            <person name="Brun Y.V."/>
        </authorList>
    </citation>
    <scope>NUCLEOTIDE SEQUENCE [LARGE SCALE GENOMIC DNA]</scope>
    <source>
        <strain evidence="3">ATCC 49814 / DSM 5838 / IFAM 1418</strain>
    </source>
</reference>
<sequence>MTQFLCQKCQHDLGGAALKGKCPKCGASFKAKLSSKIVIFGSIFLGFMFGPMVITPLAMRNGVDPQSLAGMAIGIMGSITAVLVLGSFALRALKHDWEGGNV</sequence>
<organism evidence="2 3">
    <name type="scientific">Hirschia baltica (strain ATCC 49814 / DSM 5838 / IFAM 1418)</name>
    <dbReference type="NCBI Taxonomy" id="582402"/>
    <lineage>
        <taxon>Bacteria</taxon>
        <taxon>Pseudomonadati</taxon>
        <taxon>Pseudomonadota</taxon>
        <taxon>Alphaproteobacteria</taxon>
        <taxon>Hyphomonadales</taxon>
        <taxon>Hyphomonadaceae</taxon>
        <taxon>Hirschia</taxon>
    </lineage>
</organism>
<evidence type="ECO:0000313" key="2">
    <source>
        <dbReference type="EMBL" id="ACT58213.1"/>
    </source>
</evidence>
<dbReference type="OrthoDB" id="949044at2"/>
<dbReference type="Proteomes" id="UP000002745">
    <property type="component" value="Chromosome"/>
</dbReference>
<dbReference type="AlphaFoldDB" id="C6XN43"/>
<name>C6XN43_HIRBI</name>
<evidence type="ECO:0000256" key="1">
    <source>
        <dbReference type="SAM" id="Phobius"/>
    </source>
</evidence>
<feature type="transmembrane region" description="Helical" evidence="1">
    <location>
        <begin position="71"/>
        <end position="90"/>
    </location>
</feature>
<feature type="transmembrane region" description="Helical" evidence="1">
    <location>
        <begin position="37"/>
        <end position="59"/>
    </location>
</feature>
<dbReference type="KEGG" id="hba:Hbal_0511"/>
<dbReference type="STRING" id="582402.Hbal_0511"/>
<evidence type="ECO:0000313" key="3">
    <source>
        <dbReference type="Proteomes" id="UP000002745"/>
    </source>
</evidence>
<dbReference type="EMBL" id="CP001678">
    <property type="protein sequence ID" value="ACT58213.1"/>
    <property type="molecule type" value="Genomic_DNA"/>
</dbReference>
<keyword evidence="3" id="KW-1185">Reference proteome</keyword>
<gene>
    <name evidence="2" type="ordered locus">Hbal_0511</name>
</gene>
<keyword evidence="1" id="KW-0812">Transmembrane</keyword>
<keyword evidence="1" id="KW-1133">Transmembrane helix</keyword>
<dbReference type="RefSeq" id="WP_015826363.1">
    <property type="nucleotide sequence ID" value="NC_012982.1"/>
</dbReference>
<accession>C6XN43</accession>
<protein>
    <submittedName>
        <fullName evidence="2">Uncharacterized protein</fullName>
    </submittedName>
</protein>
<dbReference type="HOGENOM" id="CLU_2273495_0_0_5"/>